<evidence type="ECO:0008006" key="11">
    <source>
        <dbReference type="Google" id="ProtNLM"/>
    </source>
</evidence>
<evidence type="ECO:0000256" key="1">
    <source>
        <dbReference type="ARBA" id="ARBA00004141"/>
    </source>
</evidence>
<dbReference type="GO" id="GO:0030258">
    <property type="term" value="P:lipid modification"/>
    <property type="evidence" value="ECO:0007669"/>
    <property type="project" value="TreeGrafter"/>
</dbReference>
<feature type="transmembrane region" description="Helical" evidence="8">
    <location>
        <begin position="115"/>
        <end position="135"/>
    </location>
</feature>
<protein>
    <recommendedName>
        <fullName evidence="11">Lysophospholipid acyltransferase</fullName>
    </recommendedName>
</protein>
<evidence type="ECO:0000256" key="3">
    <source>
        <dbReference type="ARBA" id="ARBA00022692"/>
    </source>
</evidence>
<evidence type="ECO:0000256" key="7">
    <source>
        <dbReference type="SAM" id="MobiDB-lite"/>
    </source>
</evidence>
<feature type="region of interest" description="Disordered" evidence="7">
    <location>
        <begin position="152"/>
        <end position="191"/>
    </location>
</feature>
<reference evidence="9" key="1">
    <citation type="submission" date="2022-07" db="EMBL/GenBank/DDBJ databases">
        <title>Genome Sequence of Leucocoprinus birnbaumii.</title>
        <authorList>
            <person name="Buettner E."/>
        </authorList>
    </citation>
    <scope>NUCLEOTIDE SEQUENCE</scope>
    <source>
        <strain evidence="9">VT141</strain>
    </source>
</reference>
<evidence type="ECO:0000256" key="6">
    <source>
        <dbReference type="ARBA" id="ARBA00023315"/>
    </source>
</evidence>
<dbReference type="GO" id="GO:0005783">
    <property type="term" value="C:endoplasmic reticulum"/>
    <property type="evidence" value="ECO:0007669"/>
    <property type="project" value="TreeGrafter"/>
</dbReference>
<comment type="caution">
    <text evidence="9">The sequence shown here is derived from an EMBL/GenBank/DDBJ whole genome shotgun (WGS) entry which is preliminary data.</text>
</comment>
<evidence type="ECO:0000256" key="5">
    <source>
        <dbReference type="ARBA" id="ARBA00023136"/>
    </source>
</evidence>
<evidence type="ECO:0000256" key="8">
    <source>
        <dbReference type="SAM" id="Phobius"/>
    </source>
</evidence>
<gene>
    <name evidence="9" type="ORF">NP233_g4362</name>
</gene>
<feature type="transmembrane region" description="Helical" evidence="8">
    <location>
        <begin position="81"/>
        <end position="103"/>
    </location>
</feature>
<keyword evidence="10" id="KW-1185">Reference proteome</keyword>
<dbReference type="PANTHER" id="PTHR13906:SF4">
    <property type="entry name" value="LYSOPHOSPHOLIPID ACYLTRANSFERASE 6"/>
    <property type="match status" value="1"/>
</dbReference>
<dbReference type="GO" id="GO:0016020">
    <property type="term" value="C:membrane"/>
    <property type="evidence" value="ECO:0007669"/>
    <property type="project" value="UniProtKB-SubCell"/>
</dbReference>
<dbReference type="GO" id="GO:0003841">
    <property type="term" value="F:1-acylglycerol-3-phosphate O-acyltransferase activity"/>
    <property type="evidence" value="ECO:0007669"/>
    <property type="project" value="TreeGrafter"/>
</dbReference>
<dbReference type="AlphaFoldDB" id="A0AAD5VUT9"/>
<dbReference type="InterPro" id="IPR049941">
    <property type="entry name" value="LPLAT_7/PORCN-like"/>
</dbReference>
<organism evidence="9 10">
    <name type="scientific">Leucocoprinus birnbaumii</name>
    <dbReference type="NCBI Taxonomy" id="56174"/>
    <lineage>
        <taxon>Eukaryota</taxon>
        <taxon>Fungi</taxon>
        <taxon>Dikarya</taxon>
        <taxon>Basidiomycota</taxon>
        <taxon>Agaricomycotina</taxon>
        <taxon>Agaricomycetes</taxon>
        <taxon>Agaricomycetidae</taxon>
        <taxon>Agaricales</taxon>
        <taxon>Agaricineae</taxon>
        <taxon>Agaricaceae</taxon>
        <taxon>Leucocoprinus</taxon>
    </lineage>
</organism>
<comment type="subcellular location">
    <subcellularLocation>
        <location evidence="1">Membrane</location>
        <topology evidence="1">Multi-pass membrane protein</topology>
    </subcellularLocation>
</comment>
<evidence type="ECO:0000256" key="4">
    <source>
        <dbReference type="ARBA" id="ARBA00022989"/>
    </source>
</evidence>
<dbReference type="GO" id="GO:0047184">
    <property type="term" value="F:1-acylglycerophosphocholine O-acyltransferase activity"/>
    <property type="evidence" value="ECO:0007669"/>
    <property type="project" value="TreeGrafter"/>
</dbReference>
<keyword evidence="5 8" id="KW-0472">Membrane</keyword>
<proteinExistence type="predicted"/>
<sequence>MKTNVWLRECVYKRVAVKGKKPGNRVTAITFFTSALWHGIAAGYYLTFFTGALITSSARLARQSLRPLFVSPSPYASYKSIYDFLATLTSIAILNYTAAPFILSTWSDSIKLYKVLGWYGHIVVVGSLVMFYAGGVRWAKGMQRRLGVLQEKGSVKKENGKENGSASGAGTPVEEKNMVVPPLDKLVPPPS</sequence>
<keyword evidence="6" id="KW-0012">Acyltransferase</keyword>
<dbReference type="GO" id="GO:0046474">
    <property type="term" value="P:glycerophospholipid biosynthetic process"/>
    <property type="evidence" value="ECO:0007669"/>
    <property type="project" value="TreeGrafter"/>
</dbReference>
<evidence type="ECO:0000313" key="9">
    <source>
        <dbReference type="EMBL" id="KAJ3570507.1"/>
    </source>
</evidence>
<dbReference type="Pfam" id="PF03062">
    <property type="entry name" value="MBOAT"/>
    <property type="match status" value="1"/>
</dbReference>
<evidence type="ECO:0000313" key="10">
    <source>
        <dbReference type="Proteomes" id="UP001213000"/>
    </source>
</evidence>
<dbReference type="EMBL" id="JANIEX010000234">
    <property type="protein sequence ID" value="KAJ3570507.1"/>
    <property type="molecule type" value="Genomic_DNA"/>
</dbReference>
<dbReference type="InterPro" id="IPR004299">
    <property type="entry name" value="MBOAT_fam"/>
</dbReference>
<name>A0AAD5VUT9_9AGAR</name>
<accession>A0AAD5VUT9</accession>
<dbReference type="PANTHER" id="PTHR13906">
    <property type="entry name" value="PORCUPINE"/>
    <property type="match status" value="1"/>
</dbReference>
<keyword evidence="2" id="KW-0808">Transferase</keyword>
<feature type="transmembrane region" description="Helical" evidence="8">
    <location>
        <begin position="42"/>
        <end position="61"/>
    </location>
</feature>
<dbReference type="Proteomes" id="UP001213000">
    <property type="component" value="Unassembled WGS sequence"/>
</dbReference>
<keyword evidence="3 8" id="KW-0812">Transmembrane</keyword>
<evidence type="ECO:0000256" key="2">
    <source>
        <dbReference type="ARBA" id="ARBA00022679"/>
    </source>
</evidence>
<keyword evidence="4 8" id="KW-1133">Transmembrane helix</keyword>
<feature type="compositionally biased region" description="Low complexity" evidence="7">
    <location>
        <begin position="179"/>
        <end position="191"/>
    </location>
</feature>